<proteinExistence type="inferred from homology"/>
<reference evidence="6 7" key="1">
    <citation type="submission" date="2020-08" db="EMBL/GenBank/DDBJ databases">
        <title>Genomic Encyclopedia of Type Strains, Phase IV (KMG-IV): sequencing the most valuable type-strain genomes for metagenomic binning, comparative biology and taxonomic classification.</title>
        <authorList>
            <person name="Goeker M."/>
        </authorList>
    </citation>
    <scope>NUCLEOTIDE SEQUENCE [LARGE SCALE GENOMIC DNA]</scope>
    <source>
        <strain evidence="6 7">DSM 29007</strain>
    </source>
</reference>
<name>A0A841GYZ8_9BACT</name>
<accession>A0A841GYZ8</accession>
<dbReference type="Gene3D" id="2.30.42.10">
    <property type="match status" value="2"/>
</dbReference>
<dbReference type="SUPFAM" id="SSF50494">
    <property type="entry name" value="Trypsin-like serine proteases"/>
    <property type="match status" value="1"/>
</dbReference>
<evidence type="ECO:0000313" key="7">
    <source>
        <dbReference type="Proteomes" id="UP000582837"/>
    </source>
</evidence>
<comment type="caution">
    <text evidence="6">The sequence shown here is derived from an EMBL/GenBank/DDBJ whole genome shotgun (WGS) entry which is preliminary data.</text>
</comment>
<dbReference type="Pfam" id="PF17820">
    <property type="entry name" value="PDZ_6"/>
    <property type="match status" value="1"/>
</dbReference>
<dbReference type="Proteomes" id="UP000582837">
    <property type="component" value="Unassembled WGS sequence"/>
</dbReference>
<evidence type="ECO:0000259" key="5">
    <source>
        <dbReference type="PROSITE" id="PS50106"/>
    </source>
</evidence>
<dbReference type="InterPro" id="IPR001478">
    <property type="entry name" value="PDZ"/>
</dbReference>
<comment type="similarity">
    <text evidence="1">Belongs to the peptidase S1C family.</text>
</comment>
<keyword evidence="4" id="KW-0732">Signal</keyword>
<sequence>MHRTIPFCALLASAALAACGGGADARESPRASELAVLRQTPAVLAPETGRLASAVQDSRRTAIVAAAERVSPAVVSVNVVRRERVVPRTVWEEMMLPPGAERQEAGLGSGFIISREGLVITNEHVVRAATEVVVTLPDGREFDAEVVGSDEVNDLALIRIRGGADLPVAPLGNSDGLMIGEWVIAIGNPFGFLLSNPEPSVSAGVVSAIGRNIVGGSGQRSLSLDLIQTDASINPGNSGGALVNALGEVVGVNSSILSSSGGSEGLGFAIPINRARRIALDLADDGKARRAWIGAEVEPVRAEGPRRLAGVRIASVVPGSPAERGGLRAGMTVATVGAKRIRTTLDWQAGQLNAAYGEPLAIRVAENGRERTLTIRPGDLPSANAARIQALRDFQLVTLTPAIRGERGLQSEQGALIVGLSDAARQLGLREGDLILQINRERVASAEEAAALLQQLSGRAVVMYVEREGRIAGTQFMLGG</sequence>
<dbReference type="EMBL" id="JACHIA010000006">
    <property type="protein sequence ID" value="MBB6070977.1"/>
    <property type="molecule type" value="Genomic_DNA"/>
</dbReference>
<dbReference type="Gene3D" id="2.40.10.120">
    <property type="match status" value="1"/>
</dbReference>
<keyword evidence="2 6" id="KW-0645">Protease</keyword>
<feature type="signal peptide" evidence="4">
    <location>
        <begin position="1"/>
        <end position="17"/>
    </location>
</feature>
<dbReference type="GO" id="GO:0004252">
    <property type="term" value="F:serine-type endopeptidase activity"/>
    <property type="evidence" value="ECO:0007669"/>
    <property type="project" value="InterPro"/>
</dbReference>
<evidence type="ECO:0000313" key="6">
    <source>
        <dbReference type="EMBL" id="MBB6070977.1"/>
    </source>
</evidence>
<dbReference type="PRINTS" id="PR00834">
    <property type="entry name" value="PROTEASES2C"/>
</dbReference>
<dbReference type="PANTHER" id="PTHR22939:SF129">
    <property type="entry name" value="SERINE PROTEASE HTRA2, MITOCHONDRIAL"/>
    <property type="match status" value="1"/>
</dbReference>
<dbReference type="RefSeq" id="WP_170033434.1">
    <property type="nucleotide sequence ID" value="NZ_JABDTL010000001.1"/>
</dbReference>
<dbReference type="InterPro" id="IPR001940">
    <property type="entry name" value="Peptidase_S1C"/>
</dbReference>
<protein>
    <submittedName>
        <fullName evidence="6">Serine protease Do</fullName>
        <ecNumber evidence="6">3.4.21.107</ecNumber>
    </submittedName>
</protein>
<dbReference type="SUPFAM" id="SSF50156">
    <property type="entry name" value="PDZ domain-like"/>
    <property type="match status" value="2"/>
</dbReference>
<dbReference type="AlphaFoldDB" id="A0A841GYZ8"/>
<feature type="chain" id="PRO_5032515489" evidence="4">
    <location>
        <begin position="18"/>
        <end position="480"/>
    </location>
</feature>
<feature type="domain" description="PDZ" evidence="5">
    <location>
        <begin position="396"/>
        <end position="468"/>
    </location>
</feature>
<gene>
    <name evidence="6" type="ORF">HNQ61_002599</name>
</gene>
<dbReference type="Pfam" id="PF13365">
    <property type="entry name" value="Trypsin_2"/>
    <property type="match status" value="1"/>
</dbReference>
<dbReference type="PROSITE" id="PS51257">
    <property type="entry name" value="PROKAR_LIPOPROTEIN"/>
    <property type="match status" value="1"/>
</dbReference>
<keyword evidence="7" id="KW-1185">Reference proteome</keyword>
<evidence type="ECO:0000256" key="2">
    <source>
        <dbReference type="ARBA" id="ARBA00022670"/>
    </source>
</evidence>
<organism evidence="6 7">
    <name type="scientific">Longimicrobium terrae</name>
    <dbReference type="NCBI Taxonomy" id="1639882"/>
    <lineage>
        <taxon>Bacteria</taxon>
        <taxon>Pseudomonadati</taxon>
        <taxon>Gemmatimonadota</taxon>
        <taxon>Longimicrobiia</taxon>
        <taxon>Longimicrobiales</taxon>
        <taxon>Longimicrobiaceae</taxon>
        <taxon>Longimicrobium</taxon>
    </lineage>
</organism>
<evidence type="ECO:0000256" key="3">
    <source>
        <dbReference type="ARBA" id="ARBA00022801"/>
    </source>
</evidence>
<dbReference type="InterPro" id="IPR041489">
    <property type="entry name" value="PDZ_6"/>
</dbReference>
<dbReference type="InterPro" id="IPR009003">
    <property type="entry name" value="Peptidase_S1_PA"/>
</dbReference>
<dbReference type="PROSITE" id="PS50106">
    <property type="entry name" value="PDZ"/>
    <property type="match status" value="2"/>
</dbReference>
<evidence type="ECO:0000256" key="1">
    <source>
        <dbReference type="ARBA" id="ARBA00010541"/>
    </source>
</evidence>
<dbReference type="GO" id="GO:0006508">
    <property type="term" value="P:proteolysis"/>
    <property type="evidence" value="ECO:0007669"/>
    <property type="project" value="UniProtKB-KW"/>
</dbReference>
<dbReference type="EC" id="3.4.21.107" evidence="6"/>
<dbReference type="InterPro" id="IPR036034">
    <property type="entry name" value="PDZ_sf"/>
</dbReference>
<evidence type="ECO:0000256" key="4">
    <source>
        <dbReference type="SAM" id="SignalP"/>
    </source>
</evidence>
<dbReference type="PANTHER" id="PTHR22939">
    <property type="entry name" value="SERINE PROTEASE FAMILY S1C HTRA-RELATED"/>
    <property type="match status" value="1"/>
</dbReference>
<feature type="domain" description="PDZ" evidence="5">
    <location>
        <begin position="277"/>
        <end position="368"/>
    </location>
</feature>
<dbReference type="SMART" id="SM00228">
    <property type="entry name" value="PDZ"/>
    <property type="match status" value="2"/>
</dbReference>
<keyword evidence="3 6" id="KW-0378">Hydrolase</keyword>